<dbReference type="InterPro" id="IPR011009">
    <property type="entry name" value="Kinase-like_dom_sf"/>
</dbReference>
<sequence length="368" mass="43176">MVALELELRNEMEDSPSKNEDQLTLLTESLDEIVEDELDVPDEAYTVLHKLAENWTGICDNHNVCLKPLKGAMTNEVFECHWPTENKREKPRRVLLRVYGESAELFFRREDEILTFEKMSHHRQGPRLLARFSTGRVEEFLNARTLTAADLRNTEITDQIAIKLREFHSLDMPGQAEPMIWNRLRMWLGKALELASPSQTKEFRLNQLDEEIRELEQMLRKSGEKIGFCHNDLQYGNMMMEEDSFCLTIIDYEYASFNPVAFDIANFFCEMAADYHTEAPHLLDYSKYPDYDSRRRFVAAYLRASGEKTEEAEIEALVEEAEIYRLPSHLQWGLWGLISTQTSDIDFDYLEYARQRFQQYYLVKSTVS</sequence>
<dbReference type="Proteomes" id="UP001633002">
    <property type="component" value="Unassembled WGS sequence"/>
</dbReference>
<comment type="caution">
    <text evidence="3">The sequence shown here is derived from an EMBL/GenBank/DDBJ whole genome shotgun (WGS) entry which is preliminary data.</text>
</comment>
<dbReference type="CDD" id="cd05157">
    <property type="entry name" value="ETNK_euk"/>
    <property type="match status" value="1"/>
</dbReference>
<name>A0ABD3IFC9_9MARC</name>
<dbReference type="AlphaFoldDB" id="A0ABD3IFC9"/>
<evidence type="ECO:0000313" key="3">
    <source>
        <dbReference type="EMBL" id="KAL3702428.1"/>
    </source>
</evidence>
<reference evidence="3 4" key="1">
    <citation type="submission" date="2024-09" db="EMBL/GenBank/DDBJ databases">
        <title>Chromosome-scale assembly of Riccia sorocarpa.</title>
        <authorList>
            <person name="Paukszto L."/>
        </authorList>
    </citation>
    <scope>NUCLEOTIDE SEQUENCE [LARGE SCALE GENOMIC DNA]</scope>
    <source>
        <strain evidence="3">LP-2024</strain>
        <tissue evidence="3">Aerial parts of the thallus</tissue>
    </source>
</reference>
<keyword evidence="2" id="KW-0175">Coiled coil</keyword>
<dbReference type="PANTHER" id="PTHR22603">
    <property type="entry name" value="CHOLINE/ETHANOALAMINE KINASE"/>
    <property type="match status" value="1"/>
</dbReference>
<organism evidence="3 4">
    <name type="scientific">Riccia sorocarpa</name>
    <dbReference type="NCBI Taxonomy" id="122646"/>
    <lineage>
        <taxon>Eukaryota</taxon>
        <taxon>Viridiplantae</taxon>
        <taxon>Streptophyta</taxon>
        <taxon>Embryophyta</taxon>
        <taxon>Marchantiophyta</taxon>
        <taxon>Marchantiopsida</taxon>
        <taxon>Marchantiidae</taxon>
        <taxon>Marchantiales</taxon>
        <taxon>Ricciaceae</taxon>
        <taxon>Riccia</taxon>
    </lineage>
</organism>
<feature type="coiled-coil region" evidence="2">
    <location>
        <begin position="198"/>
        <end position="225"/>
    </location>
</feature>
<protein>
    <recommendedName>
        <fullName evidence="5">Choline kinase</fullName>
    </recommendedName>
</protein>
<proteinExistence type="inferred from homology"/>
<dbReference type="Gene3D" id="3.90.1200.10">
    <property type="match status" value="1"/>
</dbReference>
<evidence type="ECO:0008006" key="5">
    <source>
        <dbReference type="Google" id="ProtNLM"/>
    </source>
</evidence>
<dbReference type="EMBL" id="JBJQOH010000001">
    <property type="protein sequence ID" value="KAL3702428.1"/>
    <property type="molecule type" value="Genomic_DNA"/>
</dbReference>
<keyword evidence="4" id="KW-1185">Reference proteome</keyword>
<dbReference type="Gene3D" id="3.30.200.20">
    <property type="entry name" value="Phosphorylase Kinase, domain 1"/>
    <property type="match status" value="1"/>
</dbReference>
<evidence type="ECO:0000256" key="2">
    <source>
        <dbReference type="SAM" id="Coils"/>
    </source>
</evidence>
<dbReference type="SUPFAM" id="SSF56112">
    <property type="entry name" value="Protein kinase-like (PK-like)"/>
    <property type="match status" value="1"/>
</dbReference>
<evidence type="ECO:0000256" key="1">
    <source>
        <dbReference type="ARBA" id="ARBA00038211"/>
    </source>
</evidence>
<evidence type="ECO:0000313" key="4">
    <source>
        <dbReference type="Proteomes" id="UP001633002"/>
    </source>
</evidence>
<dbReference type="Pfam" id="PF01633">
    <property type="entry name" value="Choline_kinase"/>
    <property type="match status" value="1"/>
</dbReference>
<gene>
    <name evidence="3" type="ORF">R1sor_020450</name>
</gene>
<comment type="similarity">
    <text evidence="1">Belongs to the choline/ethanolamine kinase family.</text>
</comment>
<dbReference type="PANTHER" id="PTHR22603:SF93">
    <property type="entry name" value="RE24176P"/>
    <property type="match status" value="1"/>
</dbReference>
<accession>A0ABD3IFC9</accession>